<dbReference type="Proteomes" id="UP000314986">
    <property type="component" value="Unassembled WGS sequence"/>
</dbReference>
<evidence type="ECO:0000256" key="5">
    <source>
        <dbReference type="ARBA" id="ARBA00022771"/>
    </source>
</evidence>
<evidence type="ECO:0000256" key="2">
    <source>
        <dbReference type="ARBA" id="ARBA00022473"/>
    </source>
</evidence>
<dbReference type="GO" id="GO:0003677">
    <property type="term" value="F:DNA binding"/>
    <property type="evidence" value="ECO:0007669"/>
    <property type="project" value="UniProtKB-KW"/>
</dbReference>
<keyword evidence="6" id="KW-0862">Zinc</keyword>
<evidence type="ECO:0000256" key="11">
    <source>
        <dbReference type="ARBA" id="ARBA00023242"/>
    </source>
</evidence>
<sequence>MFYFAGERGLSARVLCVAEVTTVTVGNMTAADNVFTTSVANASISEHVLSGRTTLQIGEGLPTDKATLIVVHTDGSIVETTGLKAPSTPVTPGPQTPSTPLTLGPEKDGTKYHWDPSVYENELPVRCRNISGILYKNKLGSGGRGRCIKNGETWFTPTEFEGIAGRASSKDWKRSIRYAGRPLQCLIQDGILNPHAASCTCAACCDDMSLTGPVRLFVPYKRRKKENEQTVTPVKKESPKNITLLPATPGTTFTMTPAGQITGSAALTFDRSSSGDTTTIISNSTAPGDVFTGTTGKPCTSPSPLQLFPPPSLHPAVLASLPALGVPTPCTPTKAPSPGTLNGLEVAEGRSWLYLEETANSLMAMAQQLKTLIEQVKQASAAFREAAVSQAKIQAETERKEQTCINCGREAMNECTGCHKVHYCSTFCQRKDWKDHQHMCGQPTTLTVQAEDVQVTEVDLEKVKV</sequence>
<evidence type="ECO:0000256" key="15">
    <source>
        <dbReference type="SAM" id="Coils"/>
    </source>
</evidence>
<dbReference type="GeneTree" id="ENSGT00940000159701"/>
<dbReference type="GO" id="GO:0005634">
    <property type="term" value="C:nucleus"/>
    <property type="evidence" value="ECO:0007669"/>
    <property type="project" value="UniProtKB-SubCell"/>
</dbReference>
<dbReference type="SMART" id="SM00258">
    <property type="entry name" value="SAND"/>
    <property type="match status" value="1"/>
</dbReference>
<feature type="domain" description="SAND" evidence="17">
    <location>
        <begin position="113"/>
        <end position="193"/>
    </location>
</feature>
<evidence type="ECO:0000256" key="16">
    <source>
        <dbReference type="SAM" id="MobiDB-lite"/>
    </source>
</evidence>
<proteinExistence type="predicted"/>
<keyword evidence="15" id="KW-0175">Coiled coil</keyword>
<dbReference type="PROSITE" id="PS50865">
    <property type="entry name" value="ZF_MYND_2"/>
    <property type="match status" value="1"/>
</dbReference>
<dbReference type="InterPro" id="IPR010919">
    <property type="entry name" value="SAND-like_dom_sf"/>
</dbReference>
<keyword evidence="2" id="KW-0217">Developmental protein</keyword>
<dbReference type="Gene3D" id="6.10.140.2220">
    <property type="match status" value="1"/>
</dbReference>
<dbReference type="InterPro" id="IPR002893">
    <property type="entry name" value="Znf_MYND"/>
</dbReference>
<keyword evidence="5 14" id="KW-0863">Zinc-finger</keyword>
<evidence type="ECO:0000256" key="1">
    <source>
        <dbReference type="ARBA" id="ARBA00004123"/>
    </source>
</evidence>
<dbReference type="OMA" id="KDHQHSC"/>
<keyword evidence="8" id="KW-0805">Transcription regulation</keyword>
<keyword evidence="11" id="KW-0539">Nucleus</keyword>
<dbReference type="InterPro" id="IPR024119">
    <property type="entry name" value="TF_DEAF-1"/>
</dbReference>
<keyword evidence="7" id="KW-0524">Neurogenesis</keyword>
<dbReference type="Gene3D" id="3.10.390.10">
    <property type="entry name" value="SAND domain-like"/>
    <property type="match status" value="1"/>
</dbReference>
<dbReference type="InParanoid" id="A0A4W3K5V0"/>
<keyword evidence="9" id="KW-0238">DNA-binding</keyword>
<evidence type="ECO:0000256" key="8">
    <source>
        <dbReference type="ARBA" id="ARBA00023015"/>
    </source>
</evidence>
<evidence type="ECO:0000256" key="12">
    <source>
        <dbReference type="ARBA" id="ARBA00073412"/>
    </source>
</evidence>
<evidence type="ECO:0000313" key="20">
    <source>
        <dbReference type="Proteomes" id="UP000314986"/>
    </source>
</evidence>
<evidence type="ECO:0000313" key="19">
    <source>
        <dbReference type="Ensembl" id="ENSCMIP00000046653.1"/>
    </source>
</evidence>
<keyword evidence="10" id="KW-0804">Transcription</keyword>
<reference evidence="19" key="4">
    <citation type="submission" date="2025-08" db="UniProtKB">
        <authorList>
            <consortium name="Ensembl"/>
        </authorList>
    </citation>
    <scope>IDENTIFICATION</scope>
</reference>
<reference evidence="20" key="2">
    <citation type="journal article" date="2007" name="PLoS Biol.">
        <title>Survey sequencing and comparative analysis of the elephant shark (Callorhinchus milii) genome.</title>
        <authorList>
            <person name="Venkatesh B."/>
            <person name="Kirkness E.F."/>
            <person name="Loh Y.H."/>
            <person name="Halpern A.L."/>
            <person name="Lee A.P."/>
            <person name="Johnson J."/>
            <person name="Dandona N."/>
            <person name="Viswanathan L.D."/>
            <person name="Tay A."/>
            <person name="Venter J.C."/>
            <person name="Strausberg R.L."/>
            <person name="Brenner S."/>
        </authorList>
    </citation>
    <scope>NUCLEOTIDE SEQUENCE [LARGE SCALE GENOMIC DNA]</scope>
</reference>
<dbReference type="PANTHER" id="PTHR10237">
    <property type="entry name" value="DEFORMED EPIDERMAL AUTOREGULATORY FACTOR 1 HOMOLOG SUPPRESSIN"/>
    <property type="match status" value="1"/>
</dbReference>
<evidence type="ECO:0000256" key="6">
    <source>
        <dbReference type="ARBA" id="ARBA00022833"/>
    </source>
</evidence>
<reference evidence="19" key="5">
    <citation type="submission" date="2025-09" db="UniProtKB">
        <authorList>
            <consortium name="Ensembl"/>
        </authorList>
    </citation>
    <scope>IDENTIFICATION</scope>
</reference>
<feature type="domain" description="MYND-type" evidence="18">
    <location>
        <begin position="404"/>
        <end position="440"/>
    </location>
</feature>
<evidence type="ECO:0000256" key="13">
    <source>
        <dbReference type="ARBA" id="ARBA00079052"/>
    </source>
</evidence>
<evidence type="ECO:0000256" key="3">
    <source>
        <dbReference type="ARBA" id="ARBA00022553"/>
    </source>
</evidence>
<dbReference type="FunFam" id="3.10.390.10:FF:000004">
    <property type="entry name" value="Deformed epidermal autoregulatory factor 1"/>
    <property type="match status" value="1"/>
</dbReference>
<keyword evidence="3" id="KW-0597">Phosphoprotein</keyword>
<dbReference type="PROSITE" id="PS01360">
    <property type="entry name" value="ZF_MYND_1"/>
    <property type="match status" value="1"/>
</dbReference>
<dbReference type="Pfam" id="PF01753">
    <property type="entry name" value="zf-MYND"/>
    <property type="match status" value="1"/>
</dbReference>
<evidence type="ECO:0000259" key="18">
    <source>
        <dbReference type="PROSITE" id="PS50865"/>
    </source>
</evidence>
<dbReference type="SUPFAM" id="SSF63763">
    <property type="entry name" value="SAND domain-like"/>
    <property type="match status" value="1"/>
</dbReference>
<evidence type="ECO:0000256" key="10">
    <source>
        <dbReference type="ARBA" id="ARBA00023163"/>
    </source>
</evidence>
<dbReference type="GO" id="GO:0000981">
    <property type="term" value="F:DNA-binding transcription factor activity, RNA polymerase II-specific"/>
    <property type="evidence" value="ECO:0007669"/>
    <property type="project" value="TreeGrafter"/>
</dbReference>
<dbReference type="PROSITE" id="PS50864">
    <property type="entry name" value="SAND"/>
    <property type="match status" value="1"/>
</dbReference>
<dbReference type="Pfam" id="PF01342">
    <property type="entry name" value="SAND"/>
    <property type="match status" value="1"/>
</dbReference>
<dbReference type="PANTHER" id="PTHR10237:SF1">
    <property type="entry name" value="DEFORMED EPIDERMAL AUTOREGULATORY FACTOR 1 HOMOLOG"/>
    <property type="match status" value="1"/>
</dbReference>
<accession>A0A4W3K5V0</accession>
<evidence type="ECO:0000256" key="4">
    <source>
        <dbReference type="ARBA" id="ARBA00022723"/>
    </source>
</evidence>
<evidence type="ECO:0000256" key="14">
    <source>
        <dbReference type="PROSITE-ProRule" id="PRU00134"/>
    </source>
</evidence>
<dbReference type="Ensembl" id="ENSCMIT00000047315.1">
    <property type="protein sequence ID" value="ENSCMIP00000046653.1"/>
    <property type="gene ID" value="ENSCMIG00000019176.1"/>
</dbReference>
<name>A0A4W3K5V0_CALMI</name>
<reference evidence="20" key="3">
    <citation type="journal article" date="2014" name="Nature">
        <title>Elephant shark genome provides unique insights into gnathostome evolution.</title>
        <authorList>
            <consortium name="International Elephant Shark Genome Sequencing Consortium"/>
            <person name="Venkatesh B."/>
            <person name="Lee A.P."/>
            <person name="Ravi V."/>
            <person name="Maurya A.K."/>
            <person name="Lian M.M."/>
            <person name="Swann J.B."/>
            <person name="Ohta Y."/>
            <person name="Flajnik M.F."/>
            <person name="Sutoh Y."/>
            <person name="Kasahara M."/>
            <person name="Hoon S."/>
            <person name="Gangu V."/>
            <person name="Roy S.W."/>
            <person name="Irimia M."/>
            <person name="Korzh V."/>
            <person name="Kondrychyn I."/>
            <person name="Lim Z.W."/>
            <person name="Tay B.H."/>
            <person name="Tohari S."/>
            <person name="Kong K.W."/>
            <person name="Ho S."/>
            <person name="Lorente-Galdos B."/>
            <person name="Quilez J."/>
            <person name="Marques-Bonet T."/>
            <person name="Raney B.J."/>
            <person name="Ingham P.W."/>
            <person name="Tay A."/>
            <person name="Hillier L.W."/>
            <person name="Minx P."/>
            <person name="Boehm T."/>
            <person name="Wilson R.K."/>
            <person name="Brenner S."/>
            <person name="Warren W.C."/>
        </authorList>
    </citation>
    <scope>NUCLEOTIDE SEQUENCE [LARGE SCALE GENOMIC DNA]</scope>
</reference>
<evidence type="ECO:0000259" key="17">
    <source>
        <dbReference type="PROSITE" id="PS50864"/>
    </source>
</evidence>
<keyword evidence="20" id="KW-1185">Reference proteome</keyword>
<dbReference type="GO" id="GO:0008270">
    <property type="term" value="F:zinc ion binding"/>
    <property type="evidence" value="ECO:0007669"/>
    <property type="project" value="UniProtKB-KW"/>
</dbReference>
<protein>
    <recommendedName>
        <fullName evidence="12">Deformed epidermal autoregulatory factor 1 homolog</fullName>
    </recommendedName>
    <alternativeName>
        <fullName evidence="13">Nuclear DEAF-1-related transcriptional regulator</fullName>
    </alternativeName>
</protein>
<dbReference type="SUPFAM" id="SSF144232">
    <property type="entry name" value="HIT/MYND zinc finger-like"/>
    <property type="match status" value="1"/>
</dbReference>
<dbReference type="InterPro" id="IPR000770">
    <property type="entry name" value="SAND_dom"/>
</dbReference>
<evidence type="ECO:0000256" key="7">
    <source>
        <dbReference type="ARBA" id="ARBA00022902"/>
    </source>
</evidence>
<dbReference type="STRING" id="7868.ENSCMIP00000046653"/>
<feature type="region of interest" description="Disordered" evidence="16">
    <location>
        <begin position="80"/>
        <end position="107"/>
    </location>
</feature>
<evidence type="ECO:0000256" key="9">
    <source>
        <dbReference type="ARBA" id="ARBA00023125"/>
    </source>
</evidence>
<reference evidence="20" key="1">
    <citation type="journal article" date="2006" name="Science">
        <title>Ancient noncoding elements conserved in the human genome.</title>
        <authorList>
            <person name="Venkatesh B."/>
            <person name="Kirkness E.F."/>
            <person name="Loh Y.H."/>
            <person name="Halpern A.L."/>
            <person name="Lee A.P."/>
            <person name="Johnson J."/>
            <person name="Dandona N."/>
            <person name="Viswanathan L.D."/>
            <person name="Tay A."/>
            <person name="Venter J.C."/>
            <person name="Strausberg R.L."/>
            <person name="Brenner S."/>
        </authorList>
    </citation>
    <scope>NUCLEOTIDE SEQUENCE [LARGE SCALE GENOMIC DNA]</scope>
</reference>
<keyword evidence="4" id="KW-0479">Metal-binding</keyword>
<dbReference type="FunFam" id="6.10.140.2220:FF:000008">
    <property type="entry name" value="Deformed epidermal autoregulatory factor 1"/>
    <property type="match status" value="1"/>
</dbReference>
<comment type="subcellular location">
    <subcellularLocation>
        <location evidence="1">Nucleus</location>
    </subcellularLocation>
</comment>
<dbReference type="AlphaFoldDB" id="A0A4W3K5V0"/>
<dbReference type="GO" id="GO:0007399">
    <property type="term" value="P:nervous system development"/>
    <property type="evidence" value="ECO:0007669"/>
    <property type="project" value="UniProtKB-KW"/>
</dbReference>
<feature type="coiled-coil region" evidence="15">
    <location>
        <begin position="355"/>
        <end position="382"/>
    </location>
</feature>
<organism evidence="19 20">
    <name type="scientific">Callorhinchus milii</name>
    <name type="common">Ghost shark</name>
    <dbReference type="NCBI Taxonomy" id="7868"/>
    <lineage>
        <taxon>Eukaryota</taxon>
        <taxon>Metazoa</taxon>
        <taxon>Chordata</taxon>
        <taxon>Craniata</taxon>
        <taxon>Vertebrata</taxon>
        <taxon>Chondrichthyes</taxon>
        <taxon>Holocephali</taxon>
        <taxon>Chimaeriformes</taxon>
        <taxon>Callorhinchidae</taxon>
        <taxon>Callorhinchus</taxon>
    </lineage>
</organism>